<feature type="transmembrane region" description="Helical" evidence="8">
    <location>
        <begin position="257"/>
        <end position="277"/>
    </location>
</feature>
<evidence type="ECO:0000256" key="6">
    <source>
        <dbReference type="ARBA" id="ARBA00022989"/>
    </source>
</evidence>
<proteinExistence type="inferred from homology"/>
<dbReference type="Gene3D" id="1.10.357.140">
    <property type="entry name" value="UbiA prenyltransferase"/>
    <property type="match status" value="1"/>
</dbReference>
<feature type="transmembrane region" description="Helical" evidence="8">
    <location>
        <begin position="190"/>
        <end position="211"/>
    </location>
</feature>
<dbReference type="PANTHER" id="PTHR13929">
    <property type="entry name" value="1,4-DIHYDROXY-2-NAPHTHOATE OCTAPRENYLTRANSFERASE"/>
    <property type="match status" value="1"/>
</dbReference>
<evidence type="ECO:0000313" key="11">
    <source>
        <dbReference type="EMBL" id="NYJ20732.1"/>
    </source>
</evidence>
<feature type="region of interest" description="Disordered" evidence="10">
    <location>
        <begin position="1"/>
        <end position="41"/>
    </location>
</feature>
<keyword evidence="2 8" id="KW-0474">Menaquinone biosynthesis</keyword>
<evidence type="ECO:0000256" key="10">
    <source>
        <dbReference type="SAM" id="MobiDB-lite"/>
    </source>
</evidence>
<dbReference type="InterPro" id="IPR044878">
    <property type="entry name" value="UbiA_sf"/>
</dbReference>
<evidence type="ECO:0000256" key="9">
    <source>
        <dbReference type="NCBIfam" id="TIGR00751"/>
    </source>
</evidence>
<keyword evidence="6 8" id="KW-1133">Transmembrane helix</keyword>
<feature type="transmembrane region" description="Helical" evidence="8">
    <location>
        <begin position="283"/>
        <end position="303"/>
    </location>
</feature>
<reference evidence="11 12" key="1">
    <citation type="submission" date="2020-07" db="EMBL/GenBank/DDBJ databases">
        <title>Sequencing the genomes of 1000 actinobacteria strains.</title>
        <authorList>
            <person name="Klenk H.-P."/>
        </authorList>
    </citation>
    <scope>NUCLEOTIDE SEQUENCE [LARGE SCALE GENOMIC DNA]</scope>
    <source>
        <strain evidence="11 12">LI1</strain>
    </source>
</reference>
<evidence type="ECO:0000256" key="3">
    <source>
        <dbReference type="ARBA" id="ARBA00022475"/>
    </source>
</evidence>
<dbReference type="NCBIfam" id="TIGR00751">
    <property type="entry name" value="menA"/>
    <property type="match status" value="1"/>
</dbReference>
<evidence type="ECO:0000256" key="5">
    <source>
        <dbReference type="ARBA" id="ARBA00022692"/>
    </source>
</evidence>
<comment type="catalytic activity">
    <reaction evidence="8">
        <text>an all-trans-polyprenyl diphosphate + 1,4-dihydroxy-2-naphthoate + H(+) = a 2-demethylmenaquinol + CO2 + diphosphate</text>
        <dbReference type="Rhea" id="RHEA:26478"/>
        <dbReference type="Rhea" id="RHEA-COMP:9563"/>
        <dbReference type="Rhea" id="RHEA-COMP:9564"/>
        <dbReference type="ChEBI" id="CHEBI:11173"/>
        <dbReference type="ChEBI" id="CHEBI:15378"/>
        <dbReference type="ChEBI" id="CHEBI:16526"/>
        <dbReference type="ChEBI" id="CHEBI:33019"/>
        <dbReference type="ChEBI" id="CHEBI:55437"/>
        <dbReference type="ChEBI" id="CHEBI:58914"/>
        <dbReference type="EC" id="2.5.1.74"/>
    </reaction>
</comment>
<evidence type="ECO:0000256" key="8">
    <source>
        <dbReference type="HAMAP-Rule" id="MF_01937"/>
    </source>
</evidence>
<evidence type="ECO:0000313" key="12">
    <source>
        <dbReference type="Proteomes" id="UP000537260"/>
    </source>
</evidence>
<dbReference type="Proteomes" id="UP000537260">
    <property type="component" value="Unassembled WGS sequence"/>
</dbReference>
<feature type="compositionally biased region" description="Polar residues" evidence="10">
    <location>
        <begin position="10"/>
        <end position="26"/>
    </location>
</feature>
<dbReference type="EC" id="2.5.1.74" evidence="8 9"/>
<dbReference type="InterPro" id="IPR004657">
    <property type="entry name" value="MenA"/>
</dbReference>
<comment type="function">
    <text evidence="8">Conversion of 1,4-dihydroxy-2-naphthoate (DHNA) to demethylmenaquinone (DMK).</text>
</comment>
<evidence type="ECO:0000256" key="7">
    <source>
        <dbReference type="ARBA" id="ARBA00023136"/>
    </source>
</evidence>
<dbReference type="Pfam" id="PF01040">
    <property type="entry name" value="UbiA"/>
    <property type="match status" value="1"/>
</dbReference>
<comment type="subcellular location">
    <subcellularLocation>
        <location evidence="8">Cell membrane</location>
        <topology evidence="8">Multi-pass membrane protein</topology>
    </subcellularLocation>
    <subcellularLocation>
        <location evidence="1">Membrane</location>
        <topology evidence="1">Multi-pass membrane protein</topology>
    </subcellularLocation>
</comment>
<dbReference type="GO" id="GO:0005886">
    <property type="term" value="C:plasma membrane"/>
    <property type="evidence" value="ECO:0007669"/>
    <property type="project" value="UniProtKB-SubCell"/>
</dbReference>
<feature type="transmembrane region" description="Helical" evidence="8">
    <location>
        <begin position="86"/>
        <end position="103"/>
    </location>
</feature>
<feature type="transmembrane region" description="Helical" evidence="8">
    <location>
        <begin position="58"/>
        <end position="80"/>
    </location>
</feature>
<evidence type="ECO:0000256" key="4">
    <source>
        <dbReference type="ARBA" id="ARBA00022679"/>
    </source>
</evidence>
<comment type="similarity">
    <text evidence="8">Belongs to the MenA family. Type 1 subfamily.</text>
</comment>
<dbReference type="InterPro" id="IPR026046">
    <property type="entry name" value="UBIAD1"/>
</dbReference>
<dbReference type="AlphaFoldDB" id="A0A7Z0EGZ3"/>
<feature type="transmembrane region" description="Helical" evidence="8">
    <location>
        <begin position="310"/>
        <end position="333"/>
    </location>
</feature>
<keyword evidence="3 8" id="KW-1003">Cell membrane</keyword>
<dbReference type="NCBIfam" id="NF004751">
    <property type="entry name" value="PRK06080.1-3"/>
    <property type="match status" value="1"/>
</dbReference>
<feature type="transmembrane region" description="Helical" evidence="8">
    <location>
        <begin position="217"/>
        <end position="236"/>
    </location>
</feature>
<feature type="transmembrane region" description="Helical" evidence="8">
    <location>
        <begin position="134"/>
        <end position="153"/>
    </location>
</feature>
<gene>
    <name evidence="8" type="primary">menA</name>
    <name evidence="11" type="ORF">HNR05_002523</name>
</gene>
<dbReference type="GO" id="GO:0046428">
    <property type="term" value="F:1,4-dihydroxy-2-naphthoate polyprenyltransferase activity"/>
    <property type="evidence" value="ECO:0007669"/>
    <property type="project" value="UniProtKB-UniRule"/>
</dbReference>
<protein>
    <recommendedName>
        <fullName evidence="8 9">1,4-dihydroxy-2-naphthoate octaprenyltransferase</fullName>
        <shortName evidence="8">DHNA-octaprenyltransferase</shortName>
        <ecNumber evidence="8 9">2.5.1.74</ecNumber>
    </recommendedName>
</protein>
<dbReference type="CDD" id="cd13962">
    <property type="entry name" value="PT_UbiA_UBIAD1"/>
    <property type="match status" value="1"/>
</dbReference>
<accession>A0A7Z0EGZ3</accession>
<dbReference type="GO" id="GO:0009234">
    <property type="term" value="P:menaquinone biosynthetic process"/>
    <property type="evidence" value="ECO:0007669"/>
    <property type="project" value="UniProtKB-UniRule"/>
</dbReference>
<dbReference type="InterPro" id="IPR000537">
    <property type="entry name" value="UbiA_prenyltransferase"/>
</dbReference>
<comment type="pathway">
    <text evidence="8">Quinol/quinone metabolism; menaquinone biosynthesis; menaquinol from 1,4-dihydroxy-2-naphthoate: step 1/2.</text>
</comment>
<dbReference type="HAMAP" id="MF_01937">
    <property type="entry name" value="MenA_1"/>
    <property type="match status" value="1"/>
</dbReference>
<dbReference type="EMBL" id="JACCFM010000001">
    <property type="protein sequence ID" value="NYJ20732.1"/>
    <property type="molecule type" value="Genomic_DNA"/>
</dbReference>
<feature type="transmembrane region" description="Helical" evidence="8">
    <location>
        <begin position="159"/>
        <end position="178"/>
    </location>
</feature>
<name>A0A7Z0EGZ3_9MICO</name>
<dbReference type="PANTHER" id="PTHR13929:SF0">
    <property type="entry name" value="UBIA PRENYLTRANSFERASE DOMAIN-CONTAINING PROTEIN 1"/>
    <property type="match status" value="1"/>
</dbReference>
<keyword evidence="5 8" id="KW-0812">Transmembrane</keyword>
<keyword evidence="12" id="KW-1185">Reference proteome</keyword>
<sequence>MAHGSRPKRPNTQQNMSNKRTGTSGNPARRHTGVSKNPAHVKPATLGDWVSGARLRTLPLAIAPVAIGTGAAVVASGPGIFHPVRAVLALLVALFLQIAVNYANDYSDGIRGTDAFRVGPARLTGSGAAKPATVLKVALVFFGLAAVAGLTLVILSQHWWLLAVGAVAILAAWFYTGGKKPYGYSGLGELFVFVFFGLVATLGTTYVQVGTINTESWLGAVGIGLISCAVLMVNNIRDIATDAAAGKRTLAVRLGNRAARVAYCVFLLVPFVIVGFFTLFYPLAFFTFFMLLLALPAVLITVTAKTSRELILALKLTSFAGLGYGLLLGLAFAL</sequence>
<dbReference type="GO" id="GO:0042371">
    <property type="term" value="P:vitamin K biosynthetic process"/>
    <property type="evidence" value="ECO:0007669"/>
    <property type="project" value="TreeGrafter"/>
</dbReference>
<dbReference type="PIRSF" id="PIRSF005355">
    <property type="entry name" value="UBIAD1"/>
    <property type="match status" value="1"/>
</dbReference>
<comment type="caution">
    <text evidence="11">The sequence shown here is derived from an EMBL/GenBank/DDBJ whole genome shotgun (WGS) entry which is preliminary data.</text>
</comment>
<organism evidence="11 12">
    <name type="scientific">Glaciibacter psychrotolerans</name>
    <dbReference type="NCBI Taxonomy" id="670054"/>
    <lineage>
        <taxon>Bacteria</taxon>
        <taxon>Bacillati</taxon>
        <taxon>Actinomycetota</taxon>
        <taxon>Actinomycetes</taxon>
        <taxon>Micrococcales</taxon>
        <taxon>Microbacteriaceae</taxon>
        <taxon>Glaciibacter</taxon>
    </lineage>
</organism>
<keyword evidence="7 8" id="KW-0472">Membrane</keyword>
<keyword evidence="4 8" id="KW-0808">Transferase</keyword>
<dbReference type="UniPathway" id="UPA00079">
    <property type="reaction ID" value="UER00168"/>
</dbReference>
<evidence type="ECO:0000256" key="2">
    <source>
        <dbReference type="ARBA" id="ARBA00022428"/>
    </source>
</evidence>
<evidence type="ECO:0000256" key="1">
    <source>
        <dbReference type="ARBA" id="ARBA00004141"/>
    </source>
</evidence>